<proteinExistence type="predicted"/>
<protein>
    <submittedName>
        <fullName evidence="1">Uncharacterized protein</fullName>
    </submittedName>
</protein>
<dbReference type="EMBL" id="SNWM01000001">
    <property type="protein sequence ID" value="TDO24183.1"/>
    <property type="molecule type" value="Genomic_DNA"/>
</dbReference>
<gene>
    <name evidence="1" type="ORF">CLV32_0471</name>
</gene>
<comment type="caution">
    <text evidence="1">The sequence shown here is derived from an EMBL/GenBank/DDBJ whole genome shotgun (WGS) entry which is preliminary data.</text>
</comment>
<reference evidence="1 2" key="1">
    <citation type="submission" date="2019-03" db="EMBL/GenBank/DDBJ databases">
        <title>Genomic Encyclopedia of Archaeal and Bacterial Type Strains, Phase II (KMG-II): from individual species to whole genera.</title>
        <authorList>
            <person name="Goeker M."/>
        </authorList>
    </citation>
    <scope>NUCLEOTIDE SEQUENCE [LARGE SCALE GENOMIC DNA]</scope>
    <source>
        <strain evidence="1 2">DSM 19034</strain>
    </source>
</reference>
<evidence type="ECO:0000313" key="1">
    <source>
        <dbReference type="EMBL" id="TDO24183.1"/>
    </source>
</evidence>
<name>A0A4R6IPJ0_9SPHI</name>
<accession>A0A4R6IPJ0</accession>
<evidence type="ECO:0000313" key="2">
    <source>
        <dbReference type="Proteomes" id="UP000295499"/>
    </source>
</evidence>
<dbReference type="Proteomes" id="UP000295499">
    <property type="component" value="Unassembled WGS sequence"/>
</dbReference>
<dbReference type="AlphaFoldDB" id="A0A4R6IPJ0"/>
<keyword evidence="2" id="KW-1185">Reference proteome</keyword>
<dbReference type="OrthoDB" id="769970at2"/>
<dbReference type="RefSeq" id="WP_133551950.1">
    <property type="nucleotide sequence ID" value="NZ_SNWM01000001.1"/>
</dbReference>
<organism evidence="1 2">
    <name type="scientific">Pedobacter duraquae</name>
    <dbReference type="NCBI Taxonomy" id="425511"/>
    <lineage>
        <taxon>Bacteria</taxon>
        <taxon>Pseudomonadati</taxon>
        <taxon>Bacteroidota</taxon>
        <taxon>Sphingobacteriia</taxon>
        <taxon>Sphingobacteriales</taxon>
        <taxon>Sphingobacteriaceae</taxon>
        <taxon>Pedobacter</taxon>
    </lineage>
</organism>
<sequence length="78" mass="8880">MKQFRIEVAVAEEGRFYDINPLGNAQYEISIEGDVIGKIQLDDKNPEHCESIGCQLDSPALHAIREGIQYHLMLNHEK</sequence>